<dbReference type="PANTHER" id="PTHR30616:SF2">
    <property type="entry name" value="PURINE NUCLEOSIDE PHOSPHORYLASE LACC1"/>
    <property type="match status" value="1"/>
</dbReference>
<dbReference type="EMBL" id="CP001816">
    <property type="protein sequence ID" value="ACZ12839.1"/>
    <property type="molecule type" value="Genomic_DNA"/>
</dbReference>
<dbReference type="Pfam" id="PF02578">
    <property type="entry name" value="Cu-oxidase_4"/>
    <property type="match status" value="1"/>
</dbReference>
<protein>
    <recommendedName>
        <fullName evidence="10">Purine nucleoside phosphorylase</fullName>
    </recommendedName>
</protein>
<keyword evidence="6" id="KW-0862">Zinc</keyword>
<dbReference type="PANTHER" id="PTHR30616">
    <property type="entry name" value="UNCHARACTERIZED PROTEIN YFIH"/>
    <property type="match status" value="1"/>
</dbReference>
<organism evidence="11 12">
    <name type="scientific">Sulfurospirillum deleyianum (strain ATCC 51133 / DSM 6946 / 5175)</name>
    <dbReference type="NCBI Taxonomy" id="525898"/>
    <lineage>
        <taxon>Bacteria</taxon>
        <taxon>Pseudomonadati</taxon>
        <taxon>Campylobacterota</taxon>
        <taxon>Epsilonproteobacteria</taxon>
        <taxon>Campylobacterales</taxon>
        <taxon>Sulfurospirillaceae</taxon>
        <taxon>Sulfurospirillum</taxon>
    </lineage>
</organism>
<dbReference type="AlphaFoldDB" id="D1B419"/>
<dbReference type="STRING" id="525898.Sdel_1824"/>
<evidence type="ECO:0000256" key="9">
    <source>
        <dbReference type="ARBA" id="ARBA00049893"/>
    </source>
</evidence>
<dbReference type="CDD" id="cd16833">
    <property type="entry name" value="YfiH"/>
    <property type="match status" value="1"/>
</dbReference>
<evidence type="ECO:0000256" key="6">
    <source>
        <dbReference type="ARBA" id="ARBA00022833"/>
    </source>
</evidence>
<evidence type="ECO:0000256" key="10">
    <source>
        <dbReference type="RuleBase" id="RU361274"/>
    </source>
</evidence>
<dbReference type="SUPFAM" id="SSF64438">
    <property type="entry name" value="CNF1/YfiH-like putative cysteine hydrolases"/>
    <property type="match status" value="1"/>
</dbReference>
<comment type="catalytic activity">
    <reaction evidence="7">
        <text>adenosine + H2O + H(+) = inosine + NH4(+)</text>
        <dbReference type="Rhea" id="RHEA:24408"/>
        <dbReference type="ChEBI" id="CHEBI:15377"/>
        <dbReference type="ChEBI" id="CHEBI:15378"/>
        <dbReference type="ChEBI" id="CHEBI:16335"/>
        <dbReference type="ChEBI" id="CHEBI:17596"/>
        <dbReference type="ChEBI" id="CHEBI:28938"/>
        <dbReference type="EC" id="3.5.4.4"/>
    </reaction>
    <physiologicalReaction direction="left-to-right" evidence="7">
        <dbReference type="Rhea" id="RHEA:24409"/>
    </physiologicalReaction>
</comment>
<dbReference type="InterPro" id="IPR038371">
    <property type="entry name" value="Cu_polyphenol_OxRdtase_sf"/>
</dbReference>
<comment type="catalytic activity">
    <reaction evidence="1">
        <text>inosine + phosphate = alpha-D-ribose 1-phosphate + hypoxanthine</text>
        <dbReference type="Rhea" id="RHEA:27646"/>
        <dbReference type="ChEBI" id="CHEBI:17368"/>
        <dbReference type="ChEBI" id="CHEBI:17596"/>
        <dbReference type="ChEBI" id="CHEBI:43474"/>
        <dbReference type="ChEBI" id="CHEBI:57720"/>
        <dbReference type="EC" id="2.4.2.1"/>
    </reaction>
    <physiologicalReaction direction="left-to-right" evidence="1">
        <dbReference type="Rhea" id="RHEA:27647"/>
    </physiologicalReaction>
</comment>
<comment type="similarity">
    <text evidence="2 10">Belongs to the purine nucleoside phosphorylase YfiH/LACC1 family.</text>
</comment>
<dbReference type="GO" id="GO:0005507">
    <property type="term" value="F:copper ion binding"/>
    <property type="evidence" value="ECO:0007669"/>
    <property type="project" value="TreeGrafter"/>
</dbReference>
<evidence type="ECO:0000313" key="12">
    <source>
        <dbReference type="Proteomes" id="UP000002222"/>
    </source>
</evidence>
<dbReference type="eggNOG" id="COG1496">
    <property type="taxonomic scope" value="Bacteria"/>
</dbReference>
<dbReference type="InterPro" id="IPR003730">
    <property type="entry name" value="Cu_polyphenol_OxRdtase"/>
</dbReference>
<proteinExistence type="inferred from homology"/>
<gene>
    <name evidence="11" type="ordered locus">Sdel_1824</name>
</gene>
<comment type="catalytic activity">
    <reaction evidence="9">
        <text>S-methyl-5'-thioadenosine + phosphate = 5-(methylsulfanyl)-alpha-D-ribose 1-phosphate + adenine</text>
        <dbReference type="Rhea" id="RHEA:11852"/>
        <dbReference type="ChEBI" id="CHEBI:16708"/>
        <dbReference type="ChEBI" id="CHEBI:17509"/>
        <dbReference type="ChEBI" id="CHEBI:43474"/>
        <dbReference type="ChEBI" id="CHEBI:58533"/>
        <dbReference type="EC" id="2.4.2.28"/>
    </reaction>
    <physiologicalReaction direction="left-to-right" evidence="9">
        <dbReference type="Rhea" id="RHEA:11853"/>
    </physiologicalReaction>
</comment>
<dbReference type="GO" id="GO:0017061">
    <property type="term" value="F:S-methyl-5-thioadenosine phosphorylase activity"/>
    <property type="evidence" value="ECO:0007669"/>
    <property type="project" value="UniProtKB-EC"/>
</dbReference>
<dbReference type="Gene3D" id="3.60.140.10">
    <property type="entry name" value="CNF1/YfiH-like putative cysteine hydrolases"/>
    <property type="match status" value="1"/>
</dbReference>
<accession>D1B419</accession>
<name>D1B419_SULD5</name>
<evidence type="ECO:0000256" key="2">
    <source>
        <dbReference type="ARBA" id="ARBA00007353"/>
    </source>
</evidence>
<dbReference type="HOGENOM" id="CLU_065784_3_0_7"/>
<evidence type="ECO:0000256" key="5">
    <source>
        <dbReference type="ARBA" id="ARBA00022801"/>
    </source>
</evidence>
<evidence type="ECO:0000256" key="7">
    <source>
        <dbReference type="ARBA" id="ARBA00047989"/>
    </source>
</evidence>
<dbReference type="GO" id="GO:0016787">
    <property type="term" value="F:hydrolase activity"/>
    <property type="evidence" value="ECO:0007669"/>
    <property type="project" value="UniProtKB-KW"/>
</dbReference>
<dbReference type="NCBIfam" id="TIGR00726">
    <property type="entry name" value="peptidoglycan editing factor PgeF"/>
    <property type="match status" value="1"/>
</dbReference>
<keyword evidence="5" id="KW-0378">Hydrolase</keyword>
<evidence type="ECO:0000256" key="4">
    <source>
        <dbReference type="ARBA" id="ARBA00022723"/>
    </source>
</evidence>
<evidence type="ECO:0000313" key="11">
    <source>
        <dbReference type="EMBL" id="ACZ12839.1"/>
    </source>
</evidence>
<evidence type="ECO:0000256" key="1">
    <source>
        <dbReference type="ARBA" id="ARBA00000553"/>
    </source>
</evidence>
<dbReference type="Proteomes" id="UP000002222">
    <property type="component" value="Chromosome"/>
</dbReference>
<dbReference type="InterPro" id="IPR011324">
    <property type="entry name" value="Cytotoxic_necrot_fac-like_cat"/>
</dbReference>
<reference evidence="12" key="1">
    <citation type="submission" date="2009-11" db="EMBL/GenBank/DDBJ databases">
        <title>The complete genome of Sulfurospirillum deleyianum DSM 6946.</title>
        <authorList>
            <consortium name="US DOE Joint Genome Institute (JGI-PGF)"/>
            <person name="Lucas S."/>
            <person name="Copeland A."/>
            <person name="Lapidus A."/>
            <person name="Glavina del Rio T."/>
            <person name="Dalin E."/>
            <person name="Tice H."/>
            <person name="Bruce D."/>
            <person name="Goodwin L."/>
            <person name="Pitluck S."/>
            <person name="Kyrpides N."/>
            <person name="Mavromatis K."/>
            <person name="Ivanova N."/>
            <person name="Ovchinnikova G."/>
            <person name="Munk A.C."/>
            <person name="Lu M."/>
            <person name="Brettin T."/>
            <person name="Detter J.C."/>
            <person name="Han C."/>
            <person name="Tapia R."/>
            <person name="Larimer F."/>
            <person name="Land M."/>
            <person name="Hauser L."/>
            <person name="Markowitz V."/>
            <person name="Cheng J.F."/>
            <person name="Hugenholtz P."/>
            <person name="Woyke T."/>
            <person name="Wu D."/>
            <person name="Aumann P."/>
            <person name="Schneider S."/>
            <person name="Lang E."/>
            <person name="Spring S."/>
            <person name="Klenk H.P."/>
            <person name="Eisen J.A."/>
        </authorList>
    </citation>
    <scope>NUCLEOTIDE SEQUENCE [LARGE SCALE GENOMIC DNA]</scope>
    <source>
        <strain evidence="12">ATCC 51133 / DSM 6946 / 5175</strain>
    </source>
</reference>
<sequence>MRYLFTNRFGGVSEGAFFSLNLALHVNDNSLHVNANREILREKMDVDAVVFMEQVHGDKIVRIEEAGQTPTCDAMITNQKEIALSVMVADCIPILFYDARHEAIGVAHAGREGSRLGIGVKCLDAMEEAFGTRASEVQIFMGPSIGACCYEIGKEVSEGFDGFLHVKNKRLFLDLQTYNYKAFLERGVLVEHIDASSICTCCDSDYFSYRREKITGRFAGVICL</sequence>
<comment type="catalytic activity">
    <reaction evidence="8">
        <text>adenosine + phosphate = alpha-D-ribose 1-phosphate + adenine</text>
        <dbReference type="Rhea" id="RHEA:27642"/>
        <dbReference type="ChEBI" id="CHEBI:16335"/>
        <dbReference type="ChEBI" id="CHEBI:16708"/>
        <dbReference type="ChEBI" id="CHEBI:43474"/>
        <dbReference type="ChEBI" id="CHEBI:57720"/>
        <dbReference type="EC" id="2.4.2.1"/>
    </reaction>
    <physiologicalReaction direction="left-to-right" evidence="8">
        <dbReference type="Rhea" id="RHEA:27643"/>
    </physiologicalReaction>
</comment>
<reference evidence="11 12" key="2">
    <citation type="journal article" date="2010" name="Stand. Genomic Sci.">
        <title>Complete genome sequence of Sulfurospirillum deleyianum type strain (5175).</title>
        <authorList>
            <person name="Sikorski J."/>
            <person name="Lapidus A."/>
            <person name="Copeland A."/>
            <person name="Glavina Del Rio T."/>
            <person name="Nolan M."/>
            <person name="Lucas S."/>
            <person name="Chen F."/>
            <person name="Tice H."/>
            <person name="Cheng J.F."/>
            <person name="Saunders E."/>
            <person name="Bruce D."/>
            <person name="Goodwin L."/>
            <person name="Pitluck S."/>
            <person name="Ovchinnikova G."/>
            <person name="Pati A."/>
            <person name="Ivanova N."/>
            <person name="Mavromatis K."/>
            <person name="Chen A."/>
            <person name="Palaniappan K."/>
            <person name="Chain P."/>
            <person name="Land M."/>
            <person name="Hauser L."/>
            <person name="Chang Y.J."/>
            <person name="Jeffries C.D."/>
            <person name="Brettin T."/>
            <person name="Detter J.C."/>
            <person name="Han C."/>
            <person name="Rohde M."/>
            <person name="Lang E."/>
            <person name="Spring S."/>
            <person name="Goker M."/>
            <person name="Bristow J."/>
            <person name="Eisen J.A."/>
            <person name="Markowitz V."/>
            <person name="Hugenholtz P."/>
            <person name="Kyrpides N.C."/>
            <person name="Klenk H.P."/>
        </authorList>
    </citation>
    <scope>NUCLEOTIDE SEQUENCE [LARGE SCALE GENOMIC DNA]</scope>
    <source>
        <strain evidence="12">ATCC 51133 / DSM 6946 / 5175</strain>
    </source>
</reference>
<keyword evidence="12" id="KW-1185">Reference proteome</keyword>
<evidence type="ECO:0000256" key="3">
    <source>
        <dbReference type="ARBA" id="ARBA00022679"/>
    </source>
</evidence>
<keyword evidence="4" id="KW-0479">Metal-binding</keyword>
<dbReference type="KEGG" id="sdl:Sdel_1824"/>
<keyword evidence="3" id="KW-0808">Transferase</keyword>
<evidence type="ECO:0000256" key="8">
    <source>
        <dbReference type="ARBA" id="ARBA00048968"/>
    </source>
</evidence>
<dbReference type="OrthoDB" id="4279at2"/>